<evidence type="ECO:0000259" key="28">
    <source>
        <dbReference type="Pfam" id="PF00905"/>
    </source>
</evidence>
<keyword evidence="17" id="KW-0046">Antibiotic resistance</keyword>
<keyword evidence="18" id="KW-0511">Multifunctional enzyme</keyword>
<evidence type="ECO:0000256" key="22">
    <source>
        <dbReference type="ARBA" id="ARBA00049902"/>
    </source>
</evidence>
<dbReference type="SUPFAM" id="SSF53955">
    <property type="entry name" value="Lysozyme-like"/>
    <property type="match status" value="1"/>
</dbReference>
<comment type="similarity">
    <text evidence="5 25">In the N-terminal section; belongs to the glycosyltransferase 51 family.</text>
</comment>
<evidence type="ECO:0000256" key="12">
    <source>
        <dbReference type="ARBA" id="ARBA00022679"/>
    </source>
</evidence>
<dbReference type="InterPro" id="IPR011813">
    <property type="entry name" value="PBP_1b"/>
</dbReference>
<dbReference type="EMBL" id="AP019798">
    <property type="protein sequence ID" value="BBL89852.1"/>
    <property type="molecule type" value="Genomic_DNA"/>
</dbReference>
<evidence type="ECO:0000256" key="23">
    <source>
        <dbReference type="ARBA" id="ARBA00060592"/>
    </source>
</evidence>
<comment type="subcellular location">
    <subcellularLocation>
        <location evidence="2">Cell inner membrane</location>
    </subcellularLocation>
</comment>
<dbReference type="AlphaFoldDB" id="A0A510I803"/>
<evidence type="ECO:0000256" key="6">
    <source>
        <dbReference type="ARBA" id="ARBA00018637"/>
    </source>
</evidence>
<comment type="function">
    <text evidence="1 25">Cell wall formation. Synthesis of cross-linked peptidoglycan from the lipid intermediates. The enzyme has a penicillin-insensitive transglycosylase N-terminal domain (formation of linear glycan strands) and a penicillin-sensitive transpeptidase C-terminal domain (cross-linking of the peptide subunits).</text>
</comment>
<keyword evidence="14 25" id="KW-0133">Cell shape</keyword>
<evidence type="ECO:0000256" key="20">
    <source>
        <dbReference type="ARBA" id="ARBA00032454"/>
    </source>
</evidence>
<organism evidence="31 32">
    <name type="scientific">Vibrio rotiferianus</name>
    <dbReference type="NCBI Taxonomy" id="190895"/>
    <lineage>
        <taxon>Bacteria</taxon>
        <taxon>Pseudomonadati</taxon>
        <taxon>Pseudomonadota</taxon>
        <taxon>Gammaproteobacteria</taxon>
        <taxon>Vibrionales</taxon>
        <taxon>Vibrionaceae</taxon>
        <taxon>Vibrio</taxon>
    </lineage>
</organism>
<dbReference type="InterPro" id="IPR028166">
    <property type="entry name" value="UB2H"/>
</dbReference>
<keyword evidence="11 25" id="KW-0328">Glycosyltransferase</keyword>
<evidence type="ECO:0000256" key="25">
    <source>
        <dbReference type="PIRNR" id="PIRNR002799"/>
    </source>
</evidence>
<dbReference type="GO" id="GO:0009274">
    <property type="term" value="C:peptidoglycan-based cell wall"/>
    <property type="evidence" value="ECO:0007669"/>
    <property type="project" value="UniProtKB-UniRule"/>
</dbReference>
<evidence type="ECO:0000256" key="7">
    <source>
        <dbReference type="ARBA" id="ARBA00022475"/>
    </source>
</evidence>
<evidence type="ECO:0000256" key="14">
    <source>
        <dbReference type="ARBA" id="ARBA00022960"/>
    </source>
</evidence>
<evidence type="ECO:0000256" key="10">
    <source>
        <dbReference type="ARBA" id="ARBA00022670"/>
    </source>
</evidence>
<keyword evidence="8" id="KW-0997">Cell inner membrane</keyword>
<evidence type="ECO:0000256" key="21">
    <source>
        <dbReference type="ARBA" id="ARBA00034000"/>
    </source>
</evidence>
<dbReference type="UniPathway" id="UPA00219"/>
<evidence type="ECO:0000256" key="18">
    <source>
        <dbReference type="ARBA" id="ARBA00023268"/>
    </source>
</evidence>
<dbReference type="InterPro" id="IPR001264">
    <property type="entry name" value="Glyco_trans_51"/>
</dbReference>
<dbReference type="PIRSF" id="PIRSF002799">
    <property type="entry name" value="PBP_1b"/>
    <property type="match status" value="1"/>
</dbReference>
<sequence length="796" mass="89694">MTDTKKPGAKRAPAKKTTSSKTAPAKKSGAKRPRKSPSKKPERSNRSWLKAMWSFSWKAGIALAAVLLFVGIYLDSVVKDRFDGQLFDLPTVVYARILHLSPGENITIKEMRNELDVLNYRKVSQPRYPGEYSSSSTRIELIRRPFEFADGPEPDRHVMLHFSDSGLKRIQSLESKGDLGYLRIEPKMLGMLEKDQNEQRLFLRRDQFPEILVDALLATEDRDFYQHDGVSPLAIGRALVANIKAGRTVQGGSTLTQQLAKNLFLTRDKTLWRKVREAYIALILDYRYSKDRILEAYLNEVYLGQSGGDAIHGFALASRYYFGQPIQELRIDQLAMLVGMVKGPSYYNPIRYPERTKTRRDLVLRLLMQQEMLTAQQYEQAVNRPLDTQSHPRIASRQPAYFQQLNIELKEKVGDNFKAETGLRLFTSLDPVSQSKLEQAIAKKVPELAKRAGKDLEAAAVAVDRHSGEIRAMVGGKRVGYEGFNRALNASRPIGSLVKPAIYLTALEQPEKYNLATTLHDTPLSLKGSKGTVWSPRNFDRKFRGDVPLYLALAKSLNVPTVRLGMQLGIPEVSDTLERLGVDKSEIRPVPSMFLGSFSLTPFEVAQMYQTVTNSGKRAKLSALRSVIDMDGNVIYQSLPRSTQAVDQQAAWLTTYAMKQGVAQGTGRFLQSQFAWAALAGKTGTSNDSRDSWFVGIDGREVTTVWLGRDDNKSTKLTGSSGALRVYAEYLKQRIPERLELPWPNEVTTLGFQKVTNGALEMNCRSEYKLPVWDKTGQIKQQCEKKSNWLNSLFDW</sequence>
<feature type="domain" description="Glycosyl transferase family 51" evidence="29">
    <location>
        <begin position="195"/>
        <end position="365"/>
    </location>
</feature>
<dbReference type="Pfam" id="PF14814">
    <property type="entry name" value="UB2H"/>
    <property type="match status" value="1"/>
</dbReference>
<keyword evidence="19 25" id="KW-0961">Cell wall biogenesis/degradation</keyword>
<evidence type="ECO:0000256" key="19">
    <source>
        <dbReference type="ARBA" id="ARBA00023316"/>
    </source>
</evidence>
<dbReference type="GO" id="GO:0006508">
    <property type="term" value="P:proteolysis"/>
    <property type="evidence" value="ECO:0007669"/>
    <property type="project" value="UniProtKB-KW"/>
</dbReference>
<gene>
    <name evidence="31" type="ORF">VroAM7_25050</name>
</gene>
<evidence type="ECO:0000256" key="16">
    <source>
        <dbReference type="ARBA" id="ARBA00023136"/>
    </source>
</evidence>
<keyword evidence="10" id="KW-0645">Protease</keyword>
<dbReference type="GO" id="GO:0009252">
    <property type="term" value="P:peptidoglycan biosynthetic process"/>
    <property type="evidence" value="ECO:0007669"/>
    <property type="project" value="UniProtKB-UniRule"/>
</dbReference>
<proteinExistence type="inferred from homology"/>
<keyword evidence="12 25" id="KW-0808">Transferase</keyword>
<evidence type="ECO:0000256" key="11">
    <source>
        <dbReference type="ARBA" id="ARBA00022676"/>
    </source>
</evidence>
<evidence type="ECO:0000256" key="13">
    <source>
        <dbReference type="ARBA" id="ARBA00022801"/>
    </source>
</evidence>
<dbReference type="InterPro" id="IPR023346">
    <property type="entry name" value="Lysozyme-like_dom_sf"/>
</dbReference>
<feature type="compositionally biased region" description="Basic residues" evidence="27">
    <location>
        <begin position="28"/>
        <end position="38"/>
    </location>
</feature>
<dbReference type="Pfam" id="PF00912">
    <property type="entry name" value="Transgly"/>
    <property type="match status" value="1"/>
</dbReference>
<keyword evidence="7" id="KW-1003">Cell membrane</keyword>
<protein>
    <recommendedName>
        <fullName evidence="6 24">Penicillin-binding protein 1B</fullName>
        <shortName evidence="25">PBP-1b</shortName>
        <shortName evidence="25">PBP1b</shortName>
    </recommendedName>
    <alternativeName>
        <fullName evidence="20 25">Murein polymerase</fullName>
    </alternativeName>
</protein>
<dbReference type="Gene3D" id="3.40.710.10">
    <property type="entry name" value="DD-peptidase/beta-lactamase superfamily"/>
    <property type="match status" value="1"/>
</dbReference>
<evidence type="ECO:0000256" key="1">
    <source>
        <dbReference type="ARBA" id="ARBA00002624"/>
    </source>
</evidence>
<evidence type="ECO:0000256" key="17">
    <source>
        <dbReference type="ARBA" id="ARBA00023251"/>
    </source>
</evidence>
<dbReference type="RefSeq" id="WP_143692953.1">
    <property type="nucleotide sequence ID" value="NZ_AP019798.1"/>
</dbReference>
<dbReference type="GO" id="GO:0005886">
    <property type="term" value="C:plasma membrane"/>
    <property type="evidence" value="ECO:0007669"/>
    <property type="project" value="UniProtKB-SubCell"/>
</dbReference>
<evidence type="ECO:0000313" key="31">
    <source>
        <dbReference type="EMBL" id="BBL89852.1"/>
    </source>
</evidence>
<keyword evidence="9" id="KW-0121">Carboxypeptidase</keyword>
<dbReference type="NCBIfam" id="TIGR02071">
    <property type="entry name" value="PBP_1b"/>
    <property type="match status" value="1"/>
</dbReference>
<dbReference type="FunFam" id="3.40.710.10:FF:000006">
    <property type="entry name" value="Penicillin-binding protein 1B"/>
    <property type="match status" value="1"/>
</dbReference>
<feature type="domain" description="Penicillin-binding protein transpeptidase" evidence="28">
    <location>
        <begin position="459"/>
        <end position="698"/>
    </location>
</feature>
<evidence type="ECO:0000256" key="9">
    <source>
        <dbReference type="ARBA" id="ARBA00022645"/>
    </source>
</evidence>
<dbReference type="FunFam" id="1.10.3810.10:FF:000002">
    <property type="entry name" value="Penicillin-binding protein 1B"/>
    <property type="match status" value="1"/>
</dbReference>
<feature type="active site" description="Proton donor; for transglycosylase activity" evidence="26">
    <location>
        <position position="220"/>
    </location>
</feature>
<dbReference type="GO" id="GO:0030288">
    <property type="term" value="C:outer membrane-bounded periplasmic space"/>
    <property type="evidence" value="ECO:0007669"/>
    <property type="project" value="TreeGrafter"/>
</dbReference>
<evidence type="ECO:0000256" key="5">
    <source>
        <dbReference type="ARBA" id="ARBA00007739"/>
    </source>
</evidence>
<comment type="similarity">
    <text evidence="4 25">In the C-terminal section; belongs to the transpeptidase family.</text>
</comment>
<dbReference type="Pfam" id="PF00905">
    <property type="entry name" value="Transpeptidase"/>
    <property type="match status" value="1"/>
</dbReference>
<feature type="compositionally biased region" description="Low complexity" evidence="27">
    <location>
        <begin position="15"/>
        <end position="27"/>
    </location>
</feature>
<accession>A0A510I803</accession>
<evidence type="ECO:0000259" key="30">
    <source>
        <dbReference type="Pfam" id="PF14814"/>
    </source>
</evidence>
<feature type="active site" description="Acyl-ester intermediate; for transpeptidase activity" evidence="26">
    <location>
        <position position="496"/>
    </location>
</feature>
<evidence type="ECO:0000313" key="32">
    <source>
        <dbReference type="Proteomes" id="UP000315115"/>
    </source>
</evidence>
<dbReference type="PANTHER" id="PTHR32282:SF11">
    <property type="entry name" value="PENICILLIN-BINDING PROTEIN 1B"/>
    <property type="match status" value="1"/>
</dbReference>
<reference evidence="32" key="1">
    <citation type="submission" date="2019-07" db="EMBL/GenBank/DDBJ databases">
        <title>Complete Genome Sequences of Vibrion rotiferianus strain AM7.</title>
        <authorList>
            <person name="Miyazaki K."/>
            <person name="Wiseschart A."/>
            <person name="Pootanakit K."/>
            <person name="Ishimori K."/>
            <person name="Kitahara K."/>
        </authorList>
    </citation>
    <scope>NUCLEOTIDE SEQUENCE [LARGE SCALE GENOMIC DNA]</scope>
    <source>
        <strain evidence="32">AM7</strain>
    </source>
</reference>
<evidence type="ECO:0000256" key="2">
    <source>
        <dbReference type="ARBA" id="ARBA00004533"/>
    </source>
</evidence>
<comment type="pathway">
    <text evidence="23">Glycan biosynthesis.</text>
</comment>
<evidence type="ECO:0000256" key="4">
    <source>
        <dbReference type="ARBA" id="ARBA00007090"/>
    </source>
</evidence>
<dbReference type="GO" id="GO:0008360">
    <property type="term" value="P:regulation of cell shape"/>
    <property type="evidence" value="ECO:0007669"/>
    <property type="project" value="UniProtKB-UniRule"/>
</dbReference>
<comment type="catalytic activity">
    <reaction evidence="21">
        <text>Preferential cleavage: (Ac)2-L-Lys-D-Ala-|-D-Ala. Also transpeptidation of peptidyl-alanyl moieties that are N-acyl substituents of D-alanine.</text>
        <dbReference type="EC" id="3.4.16.4"/>
    </reaction>
</comment>
<dbReference type="GO" id="GO:0046677">
    <property type="term" value="P:response to antibiotic"/>
    <property type="evidence" value="ECO:0007669"/>
    <property type="project" value="UniProtKB-UniRule"/>
</dbReference>
<keyword evidence="15 25" id="KW-0573">Peptidoglycan synthesis</keyword>
<dbReference type="GO" id="GO:0071555">
    <property type="term" value="P:cell wall organization"/>
    <property type="evidence" value="ECO:0007669"/>
    <property type="project" value="UniProtKB-UniRule"/>
</dbReference>
<keyword evidence="13" id="KW-0378">Hydrolase</keyword>
<dbReference type="SUPFAM" id="SSF56601">
    <property type="entry name" value="beta-lactamase/transpeptidase-like"/>
    <property type="match status" value="1"/>
</dbReference>
<dbReference type="PANTHER" id="PTHR32282">
    <property type="entry name" value="BINDING PROTEIN TRANSPEPTIDASE, PUTATIVE-RELATED"/>
    <property type="match status" value="1"/>
</dbReference>
<dbReference type="InterPro" id="IPR050396">
    <property type="entry name" value="Glycosyltr_51/Transpeptidase"/>
</dbReference>
<evidence type="ECO:0000256" key="24">
    <source>
        <dbReference type="NCBIfam" id="TIGR02071"/>
    </source>
</evidence>
<evidence type="ECO:0000256" key="3">
    <source>
        <dbReference type="ARBA" id="ARBA00004752"/>
    </source>
</evidence>
<dbReference type="Proteomes" id="UP000315115">
    <property type="component" value="Chromosome 1"/>
</dbReference>
<dbReference type="InterPro" id="IPR001460">
    <property type="entry name" value="PCN-bd_Tpept"/>
</dbReference>
<dbReference type="NCBIfam" id="TIGR02074">
    <property type="entry name" value="PBP_1a_fam"/>
    <property type="match status" value="1"/>
</dbReference>
<dbReference type="Gene3D" id="3.30.2060.10">
    <property type="entry name" value="Penicillin-binding protein 1b domain"/>
    <property type="match status" value="1"/>
</dbReference>
<dbReference type="GO" id="GO:0009002">
    <property type="term" value="F:serine-type D-Ala-D-Ala carboxypeptidase activity"/>
    <property type="evidence" value="ECO:0007669"/>
    <property type="project" value="UniProtKB-EC"/>
</dbReference>
<keyword evidence="16" id="KW-0472">Membrane</keyword>
<evidence type="ECO:0000256" key="8">
    <source>
        <dbReference type="ARBA" id="ARBA00022519"/>
    </source>
</evidence>
<comment type="pathway">
    <text evidence="3 25">Cell wall biogenesis; peptidoglycan biosynthesis.</text>
</comment>
<dbReference type="InterPro" id="IPR012338">
    <property type="entry name" value="Beta-lactam/transpept-like"/>
</dbReference>
<dbReference type="Gene3D" id="1.10.3810.10">
    <property type="entry name" value="Biosynthetic peptidoglycan transglycosylase-like"/>
    <property type="match status" value="1"/>
</dbReference>
<comment type="catalytic activity">
    <reaction evidence="22">
        <text>[GlcNAc-(1-&gt;4)-Mur2Ac(oyl-L-Ala-gamma-D-Glu-L-Lys-D-Ala-D-Ala)](n)-di-trans,octa-cis-undecaprenyl diphosphate + beta-D-GlcNAc-(1-&gt;4)-Mur2Ac(oyl-L-Ala-gamma-D-Glu-L-Lys-D-Ala-D-Ala)-di-trans,octa-cis-undecaprenyl diphosphate = [GlcNAc-(1-&gt;4)-Mur2Ac(oyl-L-Ala-gamma-D-Glu-L-Lys-D-Ala-D-Ala)](n+1)-di-trans,octa-cis-undecaprenyl diphosphate + di-trans,octa-cis-undecaprenyl diphosphate + H(+)</text>
        <dbReference type="Rhea" id="RHEA:23708"/>
        <dbReference type="Rhea" id="RHEA-COMP:9602"/>
        <dbReference type="Rhea" id="RHEA-COMP:9603"/>
        <dbReference type="ChEBI" id="CHEBI:15378"/>
        <dbReference type="ChEBI" id="CHEBI:58405"/>
        <dbReference type="ChEBI" id="CHEBI:60033"/>
        <dbReference type="ChEBI" id="CHEBI:78435"/>
        <dbReference type="EC" id="2.4.99.28"/>
    </reaction>
</comment>
<evidence type="ECO:0000256" key="26">
    <source>
        <dbReference type="PIRSR" id="PIRSR002799-1"/>
    </source>
</evidence>
<dbReference type="GO" id="GO:0008658">
    <property type="term" value="F:penicillin binding"/>
    <property type="evidence" value="ECO:0007669"/>
    <property type="project" value="UniProtKB-UniRule"/>
</dbReference>
<evidence type="ECO:0000256" key="15">
    <source>
        <dbReference type="ARBA" id="ARBA00022984"/>
    </source>
</evidence>
<feature type="region of interest" description="Disordered" evidence="27">
    <location>
        <begin position="1"/>
        <end position="44"/>
    </location>
</feature>
<evidence type="ECO:0000256" key="27">
    <source>
        <dbReference type="SAM" id="MobiDB-lite"/>
    </source>
</evidence>
<evidence type="ECO:0000259" key="29">
    <source>
        <dbReference type="Pfam" id="PF00912"/>
    </source>
</evidence>
<dbReference type="GO" id="GO:0008955">
    <property type="term" value="F:peptidoglycan glycosyltransferase activity"/>
    <property type="evidence" value="ECO:0007669"/>
    <property type="project" value="UniProtKB-UniRule"/>
</dbReference>
<feature type="domain" description="Bifunctional transglycosylase second" evidence="30">
    <location>
        <begin position="100"/>
        <end position="183"/>
    </location>
</feature>
<name>A0A510I803_9VIBR</name>
<dbReference type="InterPro" id="IPR036950">
    <property type="entry name" value="PBP_transglycosylase"/>
</dbReference>